<protein>
    <recommendedName>
        <fullName evidence="3">tRNA-splicing endonuclease subunit Sen54 N-terminal domain-containing protein</fullName>
    </recommendedName>
</protein>
<accession>A0AA38HYU6</accession>
<comment type="caution">
    <text evidence="4">The sequence shown here is derived from an EMBL/GenBank/DDBJ whole genome shotgun (WGS) entry which is preliminary data.</text>
</comment>
<dbReference type="InterPro" id="IPR024337">
    <property type="entry name" value="tRNA_splic_suSen54"/>
</dbReference>
<dbReference type="GO" id="GO:0000214">
    <property type="term" value="C:tRNA-intron endonuclease complex"/>
    <property type="evidence" value="ECO:0007669"/>
    <property type="project" value="TreeGrafter"/>
</dbReference>
<keyword evidence="5" id="KW-1185">Reference proteome</keyword>
<organism evidence="4 5">
    <name type="scientific">Zophobas morio</name>
    <dbReference type="NCBI Taxonomy" id="2755281"/>
    <lineage>
        <taxon>Eukaryota</taxon>
        <taxon>Metazoa</taxon>
        <taxon>Ecdysozoa</taxon>
        <taxon>Arthropoda</taxon>
        <taxon>Hexapoda</taxon>
        <taxon>Insecta</taxon>
        <taxon>Pterygota</taxon>
        <taxon>Neoptera</taxon>
        <taxon>Endopterygota</taxon>
        <taxon>Coleoptera</taxon>
        <taxon>Polyphaga</taxon>
        <taxon>Cucujiformia</taxon>
        <taxon>Tenebrionidae</taxon>
        <taxon>Zophobas</taxon>
    </lineage>
</organism>
<dbReference type="AlphaFoldDB" id="A0AA38HYU6"/>
<dbReference type="PANTHER" id="PTHR21027:SF1">
    <property type="entry name" value="TRNA-SPLICING ENDONUCLEASE SUBUNIT SEN54"/>
    <property type="match status" value="1"/>
</dbReference>
<dbReference type="InterPro" id="IPR024336">
    <property type="entry name" value="tRNA_splic_suSen54_N"/>
</dbReference>
<dbReference type="Proteomes" id="UP001168821">
    <property type="component" value="Unassembled WGS sequence"/>
</dbReference>
<dbReference type="Pfam" id="PF12928">
    <property type="entry name" value="tRNA_int_end_N2"/>
    <property type="match status" value="1"/>
</dbReference>
<evidence type="ECO:0000256" key="2">
    <source>
        <dbReference type="ARBA" id="ARBA00022694"/>
    </source>
</evidence>
<evidence type="ECO:0000313" key="5">
    <source>
        <dbReference type="Proteomes" id="UP001168821"/>
    </source>
</evidence>
<sequence length="269" mass="30879">MTSEIRQLAEKYISDHNNPITKKLELFGSKLFLSPLTEDEECRKDKFFKDKEDYLKHNRVDRRVARGVAEWLPLQNQAKVTKIVGALANFGVQNKDGKFLNAEEALFLLEINKLELVCNDVPMGIEEAYKNIRCLKKYLAYKQLALHGCKLKTPVLKNSRQTEEVEEQDGPPTKVAKIDENVDQATEVLEKLRQNAPKTFQARDSLKKAADFDVNMPTCREKFENFNLIVCTSEEYASNVDEDNLNVFALNSDGDVSFYKFYNTNIPIL</sequence>
<dbReference type="GO" id="GO:0000379">
    <property type="term" value="P:tRNA-type intron splice site recognition and cleavage"/>
    <property type="evidence" value="ECO:0007669"/>
    <property type="project" value="TreeGrafter"/>
</dbReference>
<evidence type="ECO:0000259" key="3">
    <source>
        <dbReference type="Pfam" id="PF12928"/>
    </source>
</evidence>
<proteinExistence type="inferred from homology"/>
<comment type="similarity">
    <text evidence="1">Belongs to the SEN54 family.</text>
</comment>
<dbReference type="PANTHER" id="PTHR21027">
    <property type="entry name" value="TRNA-SPLICING ENDONUCLEASE SUBUNIT SEN54"/>
    <property type="match status" value="1"/>
</dbReference>
<keyword evidence="2" id="KW-0819">tRNA processing</keyword>
<dbReference type="EMBL" id="JALNTZ010000007">
    <property type="protein sequence ID" value="KAJ3644832.1"/>
    <property type="molecule type" value="Genomic_DNA"/>
</dbReference>
<name>A0AA38HYU6_9CUCU</name>
<feature type="domain" description="tRNA-splicing endonuclease subunit Sen54 N-terminal" evidence="3">
    <location>
        <begin position="53"/>
        <end position="116"/>
    </location>
</feature>
<evidence type="ECO:0000256" key="1">
    <source>
        <dbReference type="ARBA" id="ARBA00005736"/>
    </source>
</evidence>
<evidence type="ECO:0000313" key="4">
    <source>
        <dbReference type="EMBL" id="KAJ3644832.1"/>
    </source>
</evidence>
<gene>
    <name evidence="4" type="ORF">Zmor_022534</name>
</gene>
<reference evidence="4" key="1">
    <citation type="journal article" date="2023" name="G3 (Bethesda)">
        <title>Whole genome assemblies of Zophobas morio and Tenebrio molitor.</title>
        <authorList>
            <person name="Kaur S."/>
            <person name="Stinson S.A."/>
            <person name="diCenzo G.C."/>
        </authorList>
    </citation>
    <scope>NUCLEOTIDE SEQUENCE</scope>
    <source>
        <strain evidence="4">QUZm001</strain>
    </source>
</reference>